<reference evidence="3 4" key="1">
    <citation type="submission" date="2024-09" db="EMBL/GenBank/DDBJ databases">
        <title>Itraconazole resistance in Madurella fahalii resulting from another homologue of gene encoding cytochrome P450 14-alpha sterol demethylase (CYP51).</title>
        <authorList>
            <person name="Yoshioka I."/>
            <person name="Fahal A.H."/>
            <person name="Kaneko S."/>
            <person name="Yaguchi T."/>
        </authorList>
    </citation>
    <scope>NUCLEOTIDE SEQUENCE [LARGE SCALE GENOMIC DNA]</scope>
    <source>
        <strain evidence="3 4">IFM 68171</strain>
    </source>
</reference>
<protein>
    <submittedName>
        <fullName evidence="3">Peptidase S41 family protein ustP</fullName>
    </submittedName>
</protein>
<accession>A0ABQ0GJD3</accession>
<gene>
    <name evidence="3" type="ORF">MFIFM68171_07865</name>
</gene>
<dbReference type="PANTHER" id="PTHR37049">
    <property type="entry name" value="PEPTIDASE S41 FAMILY PROTEIN"/>
    <property type="match status" value="1"/>
</dbReference>
<name>A0ABQ0GJD3_9PEZI</name>
<dbReference type="InterPro" id="IPR029045">
    <property type="entry name" value="ClpP/crotonase-like_dom_sf"/>
</dbReference>
<keyword evidence="4" id="KW-1185">Reference proteome</keyword>
<feature type="domain" description="CPAF-like PDZ" evidence="2">
    <location>
        <begin position="113"/>
        <end position="232"/>
    </location>
</feature>
<dbReference type="InterPro" id="IPR005151">
    <property type="entry name" value="Tail-specific_protease"/>
</dbReference>
<dbReference type="Pfam" id="PF03572">
    <property type="entry name" value="Peptidase_S41"/>
    <property type="match status" value="1"/>
</dbReference>
<dbReference type="Pfam" id="PF23658">
    <property type="entry name" value="PDZ_CPAF_rel"/>
    <property type="match status" value="1"/>
</dbReference>
<comment type="caution">
    <text evidence="3">The sequence shown here is derived from an EMBL/GenBank/DDBJ whole genome shotgun (WGS) entry which is preliminary data.</text>
</comment>
<evidence type="ECO:0000313" key="4">
    <source>
        <dbReference type="Proteomes" id="UP001628179"/>
    </source>
</evidence>
<proteinExistence type="predicted"/>
<dbReference type="EMBL" id="BAAFSV010000004">
    <property type="protein sequence ID" value="GAB1317655.1"/>
    <property type="molecule type" value="Genomic_DNA"/>
</dbReference>
<dbReference type="InterPro" id="IPR052766">
    <property type="entry name" value="S41A_metabolite_peptidase"/>
</dbReference>
<evidence type="ECO:0000259" key="2">
    <source>
        <dbReference type="Pfam" id="PF23658"/>
    </source>
</evidence>
<organism evidence="3 4">
    <name type="scientific">Madurella fahalii</name>
    <dbReference type="NCBI Taxonomy" id="1157608"/>
    <lineage>
        <taxon>Eukaryota</taxon>
        <taxon>Fungi</taxon>
        <taxon>Dikarya</taxon>
        <taxon>Ascomycota</taxon>
        <taxon>Pezizomycotina</taxon>
        <taxon>Sordariomycetes</taxon>
        <taxon>Sordariomycetidae</taxon>
        <taxon>Sordariales</taxon>
        <taxon>Sordariales incertae sedis</taxon>
        <taxon>Madurella</taxon>
    </lineage>
</organism>
<dbReference type="PANTHER" id="PTHR37049:SF4">
    <property type="entry name" value="RHODANESE DOMAIN-CONTAINING PROTEIN"/>
    <property type="match status" value="1"/>
</dbReference>
<evidence type="ECO:0000259" key="1">
    <source>
        <dbReference type="Pfam" id="PF03572"/>
    </source>
</evidence>
<dbReference type="SUPFAM" id="SSF52096">
    <property type="entry name" value="ClpP/crotonase"/>
    <property type="match status" value="1"/>
</dbReference>
<feature type="domain" description="Tail specific protease" evidence="1">
    <location>
        <begin position="305"/>
        <end position="500"/>
    </location>
</feature>
<dbReference type="InterPro" id="IPR056186">
    <property type="entry name" value="PDZ_CPAF-rel"/>
</dbReference>
<dbReference type="Gene3D" id="3.90.226.10">
    <property type="entry name" value="2-enoyl-CoA Hydratase, Chain A, domain 1"/>
    <property type="match status" value="1"/>
</dbReference>
<dbReference type="GeneID" id="98178608"/>
<dbReference type="RefSeq" id="XP_070919386.1">
    <property type="nucleotide sequence ID" value="XM_071063285.1"/>
</dbReference>
<sequence length="646" mass="71240">MEGSARLSGISGQVAYDCLRSMPFYPELAVKFLDEYAKYLQFHATIDAIKEPPSSYISTSVDLLQGIERIRGKATENLYPSQYHFDYDLRYLVSRANDGHLGLELCSLSIMHFEHGVPLVSLSRDGLELPKIYTYSDAEAMAGGAEMSPVIYINGQDPTYFLQANIGVTVGLQDPDARYNSLFPSPAAGFEGRYGGGYWTNHLGLWPGPRHTLVFANGTEKVIETTASLSMNHFDDVIDGESLFRAACLPESPNHEDESRVRVVRDHPFASDIPLSGPSSYPLPLIQHEHDLVRGYYMDGDEHQDIAVLQLPSFKLDGRTGKGLSLTAKKFLDGAHADGKTKLIIDMSGNGGGDVNVGFNIFQILFPRASIETRTRFRRTELIRLMGKIFSSTQAKARYKNDFPLDLPLAAHLAVSPDQLYAFESWEDLYGSTGMVSEIYATFNFTYASTEDNPIEGYGPIPKSHTAQIFSADSIVIITDGYCASTCVLLARLLVDQGVRSIVFGGRPRHAPMQLLGGVKGGQYWPLRTVSRYIQEAYDIALHASHDDPILSPAEIARYRDIAPLPVKEFPLRFDKYGSSGVNIRNAYGEDDSDTPLQFVYEAADCRLFFTAENVVRPETIWRAAARTMFGGGSCVSGSSVGDGGL</sequence>
<dbReference type="Proteomes" id="UP001628179">
    <property type="component" value="Unassembled WGS sequence"/>
</dbReference>
<evidence type="ECO:0000313" key="3">
    <source>
        <dbReference type="EMBL" id="GAB1317655.1"/>
    </source>
</evidence>